<organism evidence="2 3">
    <name type="scientific">Phrynocephalus forsythii</name>
    <dbReference type="NCBI Taxonomy" id="171643"/>
    <lineage>
        <taxon>Eukaryota</taxon>
        <taxon>Metazoa</taxon>
        <taxon>Chordata</taxon>
        <taxon>Craniata</taxon>
        <taxon>Vertebrata</taxon>
        <taxon>Euteleostomi</taxon>
        <taxon>Lepidosauria</taxon>
        <taxon>Squamata</taxon>
        <taxon>Bifurcata</taxon>
        <taxon>Unidentata</taxon>
        <taxon>Episquamata</taxon>
        <taxon>Toxicofera</taxon>
        <taxon>Iguania</taxon>
        <taxon>Acrodonta</taxon>
        <taxon>Agamidae</taxon>
        <taxon>Agaminae</taxon>
        <taxon>Phrynocephalus</taxon>
    </lineage>
</organism>
<name>A0A9Q0XF53_9SAUR</name>
<comment type="caution">
    <text evidence="2">The sequence shown here is derived from an EMBL/GenBank/DDBJ whole genome shotgun (WGS) entry which is preliminary data.</text>
</comment>
<protein>
    <submittedName>
        <fullName evidence="2">Uncharacterized protein</fullName>
    </submittedName>
</protein>
<accession>A0A9Q0XF53</accession>
<feature type="region of interest" description="Disordered" evidence="1">
    <location>
        <begin position="1"/>
        <end position="21"/>
    </location>
</feature>
<evidence type="ECO:0000256" key="1">
    <source>
        <dbReference type="SAM" id="MobiDB-lite"/>
    </source>
</evidence>
<dbReference type="AlphaFoldDB" id="A0A9Q0XF53"/>
<gene>
    <name evidence="2" type="ORF">JRQ81_006299</name>
</gene>
<dbReference type="Proteomes" id="UP001142489">
    <property type="component" value="Unassembled WGS sequence"/>
</dbReference>
<sequence length="157" mass="17329">MAILNDGSLGSSQPHDYRTQDSCRPMIESSMCGAVNCLTIHGPDPTDQPKDLKGNSILHSSKPAAYDFSNKEETHDLLSNQKPNTQGNYTEKFVRPVEETVQHELANRTSKRDTQPFMKLRATGGDRQDVTDLYSASGLSCTSMAIRLGLPTEDKLE</sequence>
<reference evidence="2" key="1">
    <citation type="journal article" date="2023" name="DNA Res.">
        <title>Chromosome-level genome assembly of Phrynocephalus forsythii using third-generation DNA sequencing and Hi-C analysis.</title>
        <authorList>
            <person name="Qi Y."/>
            <person name="Zhao W."/>
            <person name="Zhao Y."/>
            <person name="Niu C."/>
            <person name="Cao S."/>
            <person name="Zhang Y."/>
        </authorList>
    </citation>
    <scope>NUCLEOTIDE SEQUENCE</scope>
    <source>
        <tissue evidence="2">Muscle</tissue>
    </source>
</reference>
<proteinExistence type="predicted"/>
<evidence type="ECO:0000313" key="2">
    <source>
        <dbReference type="EMBL" id="KAJ7311974.1"/>
    </source>
</evidence>
<evidence type="ECO:0000313" key="3">
    <source>
        <dbReference type="Proteomes" id="UP001142489"/>
    </source>
</evidence>
<dbReference type="EMBL" id="JAPFRF010000013">
    <property type="protein sequence ID" value="KAJ7311974.1"/>
    <property type="molecule type" value="Genomic_DNA"/>
</dbReference>
<keyword evidence="3" id="KW-1185">Reference proteome</keyword>